<evidence type="ECO:0000313" key="2">
    <source>
        <dbReference type="EMBL" id="HIH95143.1"/>
    </source>
</evidence>
<dbReference type="Pfam" id="PF06628">
    <property type="entry name" value="Catalase-rel"/>
    <property type="match status" value="1"/>
</dbReference>
<accession>A0A832SL29</accession>
<dbReference type="Gene3D" id="2.40.180.10">
    <property type="entry name" value="Catalase core domain"/>
    <property type="match status" value="1"/>
</dbReference>
<reference evidence="2" key="1">
    <citation type="journal article" date="2020" name="bioRxiv">
        <title>A rank-normalized archaeal taxonomy based on genome phylogeny resolves widespread incomplete and uneven classifications.</title>
        <authorList>
            <person name="Rinke C."/>
            <person name="Chuvochina M."/>
            <person name="Mussig A.J."/>
            <person name="Chaumeil P.-A."/>
            <person name="Waite D.W."/>
            <person name="Whitman W.B."/>
            <person name="Parks D.H."/>
            <person name="Hugenholtz P."/>
        </authorList>
    </citation>
    <scope>NUCLEOTIDE SEQUENCE</scope>
    <source>
        <strain evidence="2">UBA8876</strain>
    </source>
</reference>
<dbReference type="GO" id="GO:0020037">
    <property type="term" value="F:heme binding"/>
    <property type="evidence" value="ECO:0007669"/>
    <property type="project" value="InterPro"/>
</dbReference>
<dbReference type="AlphaFoldDB" id="A0A832SL29"/>
<proteinExistence type="predicted"/>
<dbReference type="EMBL" id="DUJU01000159">
    <property type="protein sequence ID" value="HIH95143.1"/>
    <property type="molecule type" value="Genomic_DNA"/>
</dbReference>
<dbReference type="GeneID" id="24782692"/>
<feature type="domain" description="Catalase immune-responsive" evidence="1">
    <location>
        <begin position="6"/>
        <end position="58"/>
    </location>
</feature>
<dbReference type="RefSeq" id="WP_048065014.1">
    <property type="nucleotide sequence ID" value="NZ_DUJU01000159.1"/>
</dbReference>
<comment type="caution">
    <text evidence="2">The sequence shown here is derived from an EMBL/GenBank/DDBJ whole genome shotgun (WGS) entry which is preliminary data.</text>
</comment>
<dbReference type="SUPFAM" id="SSF56634">
    <property type="entry name" value="Heme-dependent catalase-like"/>
    <property type="match status" value="1"/>
</dbReference>
<protein>
    <recommendedName>
        <fullName evidence="1">Catalase immune-responsive domain-containing protein</fullName>
    </recommendedName>
</protein>
<gene>
    <name evidence="2" type="ORF">HA338_14355</name>
</gene>
<dbReference type="InterPro" id="IPR020835">
    <property type="entry name" value="Catalase_sf"/>
</dbReference>
<name>A0A832SL29_9EURY</name>
<sequence length="61" mass="7080">MKIFKTKDFTQAGERYRSLDKIGQEHMIGKLVGDLSHVTIPAIQRRENENSRQADETLQHL</sequence>
<organism evidence="2 3">
    <name type="scientific">Methanosarcina acetivorans</name>
    <dbReference type="NCBI Taxonomy" id="2214"/>
    <lineage>
        <taxon>Archaea</taxon>
        <taxon>Methanobacteriati</taxon>
        <taxon>Methanobacteriota</taxon>
        <taxon>Stenosarchaea group</taxon>
        <taxon>Methanomicrobia</taxon>
        <taxon>Methanosarcinales</taxon>
        <taxon>Methanosarcinaceae</taxon>
        <taxon>Methanosarcina</taxon>
    </lineage>
</organism>
<dbReference type="InterPro" id="IPR010582">
    <property type="entry name" value="Catalase_immune_responsive"/>
</dbReference>
<evidence type="ECO:0000313" key="3">
    <source>
        <dbReference type="Proteomes" id="UP000600774"/>
    </source>
</evidence>
<evidence type="ECO:0000259" key="1">
    <source>
        <dbReference type="Pfam" id="PF06628"/>
    </source>
</evidence>
<dbReference type="Proteomes" id="UP000600774">
    <property type="component" value="Unassembled WGS sequence"/>
</dbReference>